<gene>
    <name evidence="2" type="ORF">SM0020_00815</name>
</gene>
<dbReference type="EMBL" id="AGVV01000001">
    <property type="protein sequence ID" value="EHK80000.1"/>
    <property type="molecule type" value="Genomic_DNA"/>
</dbReference>
<protein>
    <submittedName>
        <fullName evidence="2">Uncharacterized protein</fullName>
    </submittedName>
</protein>
<keyword evidence="1" id="KW-0812">Transmembrane</keyword>
<accession>H0FSQ0</accession>
<organism evidence="2 3">
    <name type="scientific">Sinorhizobium meliloti CCNWSX0020</name>
    <dbReference type="NCBI Taxonomy" id="1107881"/>
    <lineage>
        <taxon>Bacteria</taxon>
        <taxon>Pseudomonadati</taxon>
        <taxon>Pseudomonadota</taxon>
        <taxon>Alphaproteobacteria</taxon>
        <taxon>Hyphomicrobiales</taxon>
        <taxon>Rhizobiaceae</taxon>
        <taxon>Sinorhizobium/Ensifer group</taxon>
        <taxon>Sinorhizobium</taxon>
    </lineage>
</organism>
<evidence type="ECO:0000313" key="2">
    <source>
        <dbReference type="EMBL" id="EHK80000.1"/>
    </source>
</evidence>
<proteinExistence type="predicted"/>
<reference evidence="2 3" key="1">
    <citation type="journal article" date="2012" name="J. Bacteriol.">
        <title>Draft Genome Sequence of Sinorhizobium meliloti CCNWSX0020, a Nitrogen-Fixing Symbiont with Copper Tolerance Capability Isolated from Lead-Zinc Mine Tailings.</title>
        <authorList>
            <person name="Li Z."/>
            <person name="Ma Z."/>
            <person name="Hao X."/>
            <person name="Wei G."/>
        </authorList>
    </citation>
    <scope>NUCLEOTIDE SEQUENCE [LARGE SCALE GENOMIC DNA]</scope>
    <source>
        <strain evidence="2 3">CCNWSX0020</strain>
    </source>
</reference>
<dbReference type="Proteomes" id="UP000004038">
    <property type="component" value="Unassembled WGS sequence"/>
</dbReference>
<feature type="transmembrane region" description="Helical" evidence="1">
    <location>
        <begin position="17"/>
        <end position="39"/>
    </location>
</feature>
<sequence>MKSYVESFGYQFNPVDFAIRSTPALCIGMIVFITLCDVFW</sequence>
<evidence type="ECO:0000313" key="3">
    <source>
        <dbReference type="Proteomes" id="UP000004038"/>
    </source>
</evidence>
<evidence type="ECO:0000256" key="1">
    <source>
        <dbReference type="SAM" id="Phobius"/>
    </source>
</evidence>
<keyword evidence="1" id="KW-0472">Membrane</keyword>
<dbReference type="AlphaFoldDB" id="H0FSQ0"/>
<name>H0FSQ0_RHIML</name>
<keyword evidence="1" id="KW-1133">Transmembrane helix</keyword>